<dbReference type="InterPro" id="IPR033469">
    <property type="entry name" value="CYTH-like_dom_sf"/>
</dbReference>
<sequence>MREIELKAHVADPGRVRRALSGFMEFQSDFDKRDEYWSLGLAAAGGGRQFAFRVRAEAEQSIVTYKEKTYRDGMEVNEEIEFALEGRKSFLAFLGKMGARRLYSKRKKGSLWRLAGGIQAELAEVEGLGYFLEVELLAEDSIAPRLDKIKSDLLDVVLRCGLEEKDIEPRPYSQLLGYSGF</sequence>
<gene>
    <name evidence="2" type="ORF">SDC9_46532</name>
</gene>
<dbReference type="InterPro" id="IPR008173">
    <property type="entry name" value="Adenylyl_cyclase_CyaB"/>
</dbReference>
<dbReference type="PROSITE" id="PS51707">
    <property type="entry name" value="CYTH"/>
    <property type="match status" value="1"/>
</dbReference>
<organism evidence="2">
    <name type="scientific">bioreactor metagenome</name>
    <dbReference type="NCBI Taxonomy" id="1076179"/>
    <lineage>
        <taxon>unclassified sequences</taxon>
        <taxon>metagenomes</taxon>
        <taxon>ecological metagenomes</taxon>
    </lineage>
</organism>
<evidence type="ECO:0000259" key="1">
    <source>
        <dbReference type="PROSITE" id="PS51707"/>
    </source>
</evidence>
<dbReference type="Gene3D" id="2.40.320.10">
    <property type="entry name" value="Hypothetical Protein Pfu-838710-001"/>
    <property type="match status" value="1"/>
</dbReference>
<dbReference type="PANTHER" id="PTHR21028">
    <property type="entry name" value="SI:CH211-156B7.4"/>
    <property type="match status" value="1"/>
</dbReference>
<dbReference type="PANTHER" id="PTHR21028:SF2">
    <property type="entry name" value="CYTH DOMAIN-CONTAINING PROTEIN"/>
    <property type="match status" value="1"/>
</dbReference>
<dbReference type="NCBIfam" id="TIGR00318">
    <property type="entry name" value="cyaB"/>
    <property type="match status" value="1"/>
</dbReference>
<evidence type="ECO:0000313" key="2">
    <source>
        <dbReference type="EMBL" id="MPM00308.1"/>
    </source>
</evidence>
<feature type="domain" description="CYTH" evidence="1">
    <location>
        <begin position="1"/>
        <end position="178"/>
    </location>
</feature>
<reference evidence="2" key="1">
    <citation type="submission" date="2019-08" db="EMBL/GenBank/DDBJ databases">
        <authorList>
            <person name="Kucharzyk K."/>
            <person name="Murdoch R.W."/>
            <person name="Higgins S."/>
            <person name="Loffler F."/>
        </authorList>
    </citation>
    <scope>NUCLEOTIDE SEQUENCE</scope>
</reference>
<name>A0A644W9W7_9ZZZZ</name>
<proteinExistence type="predicted"/>
<dbReference type="SUPFAM" id="SSF55154">
    <property type="entry name" value="CYTH-like phosphatases"/>
    <property type="match status" value="1"/>
</dbReference>
<accession>A0A644W9W7</accession>
<dbReference type="EMBL" id="VSSQ01000721">
    <property type="protein sequence ID" value="MPM00308.1"/>
    <property type="molecule type" value="Genomic_DNA"/>
</dbReference>
<dbReference type="AlphaFoldDB" id="A0A644W9W7"/>
<dbReference type="InterPro" id="IPR023577">
    <property type="entry name" value="CYTH_domain"/>
</dbReference>
<comment type="caution">
    <text evidence="2">The sequence shown here is derived from an EMBL/GenBank/DDBJ whole genome shotgun (WGS) entry which is preliminary data.</text>
</comment>
<protein>
    <recommendedName>
        <fullName evidence="1">CYTH domain-containing protein</fullName>
    </recommendedName>
</protein>
<dbReference type="Pfam" id="PF01928">
    <property type="entry name" value="CYTH"/>
    <property type="match status" value="1"/>
</dbReference>